<keyword evidence="7" id="KW-1185">Reference proteome</keyword>
<evidence type="ECO:0000256" key="3">
    <source>
        <dbReference type="RuleBase" id="RU003719"/>
    </source>
</evidence>
<accession>A0A068T0N8</accession>
<dbReference type="Proteomes" id="UP000028181">
    <property type="component" value="Plasmid pHAMBI540a"/>
</dbReference>
<dbReference type="GO" id="GO:0051287">
    <property type="term" value="F:NAD binding"/>
    <property type="evidence" value="ECO:0007669"/>
    <property type="project" value="InterPro"/>
</dbReference>
<gene>
    <name evidence="6" type="ORF">RG540_PA12720</name>
</gene>
<dbReference type="RefSeq" id="WP_051909886.1">
    <property type="nucleotide sequence ID" value="NZ_HG938354.1"/>
</dbReference>
<proteinExistence type="inferred from homology"/>
<dbReference type="PANTHER" id="PTHR43333:SF1">
    <property type="entry name" value="D-ISOMER SPECIFIC 2-HYDROXYACID DEHYDROGENASE NAD-BINDING DOMAIN-CONTAINING PROTEIN"/>
    <property type="match status" value="1"/>
</dbReference>
<evidence type="ECO:0000259" key="5">
    <source>
        <dbReference type="Pfam" id="PF02826"/>
    </source>
</evidence>
<keyword evidence="1 3" id="KW-0560">Oxidoreductase</keyword>
<dbReference type="Pfam" id="PF00389">
    <property type="entry name" value="2-Hacid_dh"/>
    <property type="match status" value="1"/>
</dbReference>
<evidence type="ECO:0000256" key="1">
    <source>
        <dbReference type="ARBA" id="ARBA00023002"/>
    </source>
</evidence>
<dbReference type="Pfam" id="PF02826">
    <property type="entry name" value="2-Hacid_dh_C"/>
    <property type="match status" value="1"/>
</dbReference>
<dbReference type="eggNOG" id="COG0111">
    <property type="taxonomic scope" value="Bacteria"/>
</dbReference>
<dbReference type="KEGG" id="ngg:RG540_PA12720"/>
<dbReference type="GeneID" id="25391856"/>
<dbReference type="EMBL" id="HG938354">
    <property type="protein sequence ID" value="CDN51948.1"/>
    <property type="molecule type" value="Genomic_DNA"/>
</dbReference>
<dbReference type="SUPFAM" id="SSF52283">
    <property type="entry name" value="Formate/glycerate dehydrogenase catalytic domain-like"/>
    <property type="match status" value="1"/>
</dbReference>
<sequence>MRVLVDWDIPPEERPVIDAWSEGIEVIEGGSRLTKRQRLDLAPTLDVHTGLMRTASRALLEAATGLKLVNLTGHGVDLLLRDGIPDLMKARGIRLATADGGDIAIAEYAIMAMTMLSRQVLRAHAALVERGLWDGKRGPELHGATLAIVGYGSIGQATASRAEAMGMSVGMVTRNPAAYADRRHARAFAYGFDGLETALAQADYVLMTAPLTALTQGMFNARRFAAMKPASYLVCITRAPVIEEQALFEALRSGHLAGAALDCWWHEEEDGSGRDGYPANLPFHQFNMLMTPHFSGTTFGTRRRALALIGDNITRLMHGEPLLNEVSTEDLKIMAMQP</sequence>
<dbReference type="InterPro" id="IPR036291">
    <property type="entry name" value="NAD(P)-bd_dom_sf"/>
</dbReference>
<keyword evidence="6" id="KW-0614">Plasmid</keyword>
<name>A0A068T0N8_NEOGA</name>
<dbReference type="Gene3D" id="3.40.50.720">
    <property type="entry name" value="NAD(P)-binding Rossmann-like Domain"/>
    <property type="match status" value="2"/>
</dbReference>
<evidence type="ECO:0000313" key="6">
    <source>
        <dbReference type="EMBL" id="CDN51948.1"/>
    </source>
</evidence>
<feature type="domain" description="D-isomer specific 2-hydroxyacid dehydrogenase catalytic" evidence="4">
    <location>
        <begin position="8"/>
        <end position="326"/>
    </location>
</feature>
<evidence type="ECO:0000313" key="7">
    <source>
        <dbReference type="Proteomes" id="UP000028181"/>
    </source>
</evidence>
<dbReference type="CDD" id="cd12165">
    <property type="entry name" value="2-Hacid_dh_6"/>
    <property type="match status" value="1"/>
</dbReference>
<dbReference type="GO" id="GO:0016616">
    <property type="term" value="F:oxidoreductase activity, acting on the CH-OH group of donors, NAD or NADP as acceptor"/>
    <property type="evidence" value="ECO:0007669"/>
    <property type="project" value="InterPro"/>
</dbReference>
<dbReference type="PATRIC" id="fig|1028800.3.peg.5912"/>
<evidence type="ECO:0000256" key="2">
    <source>
        <dbReference type="ARBA" id="ARBA00023027"/>
    </source>
</evidence>
<dbReference type="AlphaFoldDB" id="A0A068T0N8"/>
<protein>
    <submittedName>
        <fullName evidence="6">Lactate dehydrogenase related enzyme</fullName>
    </submittedName>
</protein>
<organism evidence="6 7">
    <name type="scientific">Neorhizobium galegae bv. orientalis str. HAMBI 540</name>
    <dbReference type="NCBI Taxonomy" id="1028800"/>
    <lineage>
        <taxon>Bacteria</taxon>
        <taxon>Pseudomonadati</taxon>
        <taxon>Pseudomonadota</taxon>
        <taxon>Alphaproteobacteria</taxon>
        <taxon>Hyphomicrobiales</taxon>
        <taxon>Rhizobiaceae</taxon>
        <taxon>Rhizobium/Agrobacterium group</taxon>
        <taxon>Neorhizobium</taxon>
    </lineage>
</organism>
<geneLocation type="plasmid" evidence="7">
    <name>II</name>
</geneLocation>
<dbReference type="InterPro" id="IPR006140">
    <property type="entry name" value="D-isomer_DH_NAD-bd"/>
</dbReference>
<reference evidence="7" key="1">
    <citation type="journal article" date="2014" name="BMC Genomics">
        <title>Genome sequencing of two Neorhizobium galegae strains reveals a noeT gene responsible for the unusual acetylation of the nodulation factors.</title>
        <authorList>
            <person name="Osterman J."/>
            <person name="Marsh J."/>
            <person name="Laine P.K."/>
            <person name="Zeng Z."/>
            <person name="Alatalo E."/>
            <person name="Sullivan J.T."/>
            <person name="Young J.P."/>
            <person name="Thomas-Oates J."/>
            <person name="Paulin L."/>
            <person name="Lindstrom K."/>
        </authorList>
    </citation>
    <scope>NUCLEOTIDE SEQUENCE [LARGE SCALE GENOMIC DNA]</scope>
    <source>
        <strain evidence="7">HAMBI 540</strain>
    </source>
</reference>
<comment type="similarity">
    <text evidence="3">Belongs to the D-isomer specific 2-hydroxyacid dehydrogenase family.</text>
</comment>
<dbReference type="SUPFAM" id="SSF51735">
    <property type="entry name" value="NAD(P)-binding Rossmann-fold domains"/>
    <property type="match status" value="1"/>
</dbReference>
<dbReference type="PANTHER" id="PTHR43333">
    <property type="entry name" value="2-HACID_DH_C DOMAIN-CONTAINING PROTEIN"/>
    <property type="match status" value="1"/>
</dbReference>
<evidence type="ECO:0000259" key="4">
    <source>
        <dbReference type="Pfam" id="PF00389"/>
    </source>
</evidence>
<dbReference type="HOGENOM" id="CLU_019796_1_0_5"/>
<dbReference type="InterPro" id="IPR006139">
    <property type="entry name" value="D-isomer_2_OHA_DH_cat_dom"/>
</dbReference>
<keyword evidence="2" id="KW-0520">NAD</keyword>
<feature type="domain" description="D-isomer specific 2-hydroxyacid dehydrogenase NAD-binding" evidence="5">
    <location>
        <begin position="110"/>
        <end position="294"/>
    </location>
</feature>
<dbReference type="OrthoDB" id="9793626at2"/>